<feature type="region of interest" description="Disordered" evidence="1">
    <location>
        <begin position="1"/>
        <end position="21"/>
    </location>
</feature>
<dbReference type="Proteomes" id="UP001596152">
    <property type="component" value="Unassembled WGS sequence"/>
</dbReference>
<dbReference type="RefSeq" id="WP_374036777.1">
    <property type="nucleotide sequence ID" value="NZ_CP169082.1"/>
</dbReference>
<protein>
    <recommendedName>
        <fullName evidence="4">Large polyvalent protein associated domain-containing protein</fullName>
    </recommendedName>
</protein>
<gene>
    <name evidence="2" type="ORF">ACFPIE_20295</name>
</gene>
<organism evidence="2 3">
    <name type="scientific">Brevundimonas staleyi</name>
    <dbReference type="NCBI Taxonomy" id="74326"/>
    <lineage>
        <taxon>Bacteria</taxon>
        <taxon>Pseudomonadati</taxon>
        <taxon>Pseudomonadota</taxon>
        <taxon>Alphaproteobacteria</taxon>
        <taxon>Caulobacterales</taxon>
        <taxon>Caulobacteraceae</taxon>
        <taxon>Brevundimonas</taxon>
    </lineage>
</organism>
<dbReference type="EMBL" id="JBHSLF010000056">
    <property type="protein sequence ID" value="MFC5346263.1"/>
    <property type="molecule type" value="Genomic_DNA"/>
</dbReference>
<evidence type="ECO:0000313" key="3">
    <source>
        <dbReference type="Proteomes" id="UP001596152"/>
    </source>
</evidence>
<name>A0ABW0FYV7_9CAUL</name>
<proteinExistence type="predicted"/>
<feature type="region of interest" description="Disordered" evidence="1">
    <location>
        <begin position="729"/>
        <end position="769"/>
    </location>
</feature>
<sequence length="769" mass="83303">MAKLPQSIDMQGPNGATASGRAVSFDSLDNALQAVAGEVQRFDQTRKAVDDKEAGRMLAQAEAEYAAEAQERWEAWDAREPGQEVREAEHWQSKLAPLLDDPSLPDGVRDSARRLGRDLTVRIEGQAIATAAQGRAERFALDRDNAERMAAVSVMQTGMARWHEREAALRQSLPADADWHAAYTSAWDTFVEGELAPHPERVRALAAPQFLAERGRMQMDVLTRQDRLRDATTAANISTATNALLNRIQRDPSVRAAFDREIRDIATGLPQAAQAPFIAEQTARADALTVDGRLAAGDLDGVEADLAAGRFDHLAPNVLETARGNLAAARSADSFEKALQRADVTERFQRNLTAIARGAAPDLSILSEANGLFDHDDVAEMLLQQQAAARLQPFMRDLYRMNPAQGEAALVRLEGEASTEAERKALEAVRGDVRADLQRRATDPALAAMTPAGAGDTVRANVRAAFETLSVSPTPELAQRYATAALQVQGSMGVAVAQRRILPAERARELVAGLEQPGADAAANLSELWAFVGQFGPYAPRVMVDLAEAGLTNRALGAMMHYADQPQMLAYYTAGLGVTGVENAAAIRSAVVEGTADYARTAASGEGLEATRAAAITVMTALVARGESLENAKKIALRPIVDQYVYGEDIAIPKAAGVDARRWERDANDYLGTLIAGDMPQLEQGGDPRLNAEQNRRILRDRISRGRWVLNPRETGAVFVIETFDADGNPQGPRPLAMRDGSPVTREWNAAPPTQRRGRDWRPGRFGAW</sequence>
<evidence type="ECO:0008006" key="4">
    <source>
        <dbReference type="Google" id="ProtNLM"/>
    </source>
</evidence>
<accession>A0ABW0FYV7</accession>
<keyword evidence="3" id="KW-1185">Reference proteome</keyword>
<reference evidence="3" key="1">
    <citation type="journal article" date="2019" name="Int. J. Syst. Evol. Microbiol.">
        <title>The Global Catalogue of Microorganisms (GCM) 10K type strain sequencing project: providing services to taxonomists for standard genome sequencing and annotation.</title>
        <authorList>
            <consortium name="The Broad Institute Genomics Platform"/>
            <consortium name="The Broad Institute Genome Sequencing Center for Infectious Disease"/>
            <person name="Wu L."/>
            <person name="Ma J."/>
        </authorList>
    </citation>
    <scope>NUCLEOTIDE SEQUENCE [LARGE SCALE GENOMIC DNA]</scope>
    <source>
        <strain evidence="3">JCM 12125</strain>
    </source>
</reference>
<comment type="caution">
    <text evidence="2">The sequence shown here is derived from an EMBL/GenBank/DDBJ whole genome shotgun (WGS) entry which is preliminary data.</text>
</comment>
<evidence type="ECO:0000256" key="1">
    <source>
        <dbReference type="SAM" id="MobiDB-lite"/>
    </source>
</evidence>
<evidence type="ECO:0000313" key="2">
    <source>
        <dbReference type="EMBL" id="MFC5346263.1"/>
    </source>
</evidence>